<gene>
    <name evidence="2" type="ORF">PODLI_1B004967</name>
</gene>
<accession>A0AA35JU31</accession>
<dbReference type="AlphaFoldDB" id="A0AA35JU31"/>
<evidence type="ECO:0000313" key="3">
    <source>
        <dbReference type="Proteomes" id="UP001178461"/>
    </source>
</evidence>
<organism evidence="2 3">
    <name type="scientific">Podarcis lilfordi</name>
    <name type="common">Lilford's wall lizard</name>
    <dbReference type="NCBI Taxonomy" id="74358"/>
    <lineage>
        <taxon>Eukaryota</taxon>
        <taxon>Metazoa</taxon>
        <taxon>Chordata</taxon>
        <taxon>Craniata</taxon>
        <taxon>Vertebrata</taxon>
        <taxon>Euteleostomi</taxon>
        <taxon>Lepidosauria</taxon>
        <taxon>Squamata</taxon>
        <taxon>Bifurcata</taxon>
        <taxon>Unidentata</taxon>
        <taxon>Episquamata</taxon>
        <taxon>Laterata</taxon>
        <taxon>Lacertibaenia</taxon>
        <taxon>Lacertidae</taxon>
        <taxon>Podarcis</taxon>
    </lineage>
</organism>
<proteinExistence type="predicted"/>
<evidence type="ECO:0000256" key="1">
    <source>
        <dbReference type="SAM" id="SignalP"/>
    </source>
</evidence>
<reference evidence="2" key="1">
    <citation type="submission" date="2022-12" db="EMBL/GenBank/DDBJ databases">
        <authorList>
            <person name="Alioto T."/>
            <person name="Alioto T."/>
            <person name="Gomez Garrido J."/>
        </authorList>
    </citation>
    <scope>NUCLEOTIDE SEQUENCE</scope>
</reference>
<keyword evidence="3" id="KW-1185">Reference proteome</keyword>
<evidence type="ECO:0000313" key="2">
    <source>
        <dbReference type="EMBL" id="CAI5765117.1"/>
    </source>
</evidence>
<sequence length="103" mass="11713">MNLWLPLLLAGSAFVLVGAGSEKQKRRAFGYFQYMPTSHLCGILASKVYEHRRIERPWFLVSLEAAREASTLLQLNMTVGNAVTGEECLLMTRLTRRPRRFAV</sequence>
<dbReference type="Proteomes" id="UP001178461">
    <property type="component" value="Chromosome 2"/>
</dbReference>
<name>A0AA35JU31_9SAUR</name>
<feature type="signal peptide" evidence="1">
    <location>
        <begin position="1"/>
        <end position="19"/>
    </location>
</feature>
<protein>
    <recommendedName>
        <fullName evidence="4">Secreted protein</fullName>
    </recommendedName>
</protein>
<keyword evidence="1" id="KW-0732">Signal</keyword>
<evidence type="ECO:0008006" key="4">
    <source>
        <dbReference type="Google" id="ProtNLM"/>
    </source>
</evidence>
<feature type="chain" id="PRO_5041216690" description="Secreted protein" evidence="1">
    <location>
        <begin position="20"/>
        <end position="103"/>
    </location>
</feature>
<dbReference type="EMBL" id="OX395127">
    <property type="protein sequence ID" value="CAI5765117.1"/>
    <property type="molecule type" value="Genomic_DNA"/>
</dbReference>